<dbReference type="InterPro" id="IPR011332">
    <property type="entry name" value="Ribosomal_zn-bd"/>
</dbReference>
<evidence type="ECO:0000256" key="5">
    <source>
        <dbReference type="HAMAP-Rule" id="MF_00294"/>
    </source>
</evidence>
<evidence type="ECO:0000256" key="4">
    <source>
        <dbReference type="ARBA" id="ARBA00035176"/>
    </source>
</evidence>
<comment type="caution">
    <text evidence="6">The sequence shown here is derived from an EMBL/GenBank/DDBJ whole genome shotgun (WGS) entry which is preliminary data.</text>
</comment>
<dbReference type="NCBIfam" id="TIGR01023">
    <property type="entry name" value="rpmG_bact"/>
    <property type="match status" value="1"/>
</dbReference>
<dbReference type="GO" id="GO:1990904">
    <property type="term" value="C:ribonucleoprotein complex"/>
    <property type="evidence" value="ECO:0007669"/>
    <property type="project" value="UniProtKB-KW"/>
</dbReference>
<dbReference type="NCBIfam" id="NF001764">
    <property type="entry name" value="PRK00504.1"/>
    <property type="match status" value="1"/>
</dbReference>
<evidence type="ECO:0000256" key="1">
    <source>
        <dbReference type="ARBA" id="ARBA00007596"/>
    </source>
</evidence>
<dbReference type="GO" id="GO:0005737">
    <property type="term" value="C:cytoplasm"/>
    <property type="evidence" value="ECO:0007669"/>
    <property type="project" value="UniProtKB-ARBA"/>
</dbReference>
<keyword evidence="3 5" id="KW-0687">Ribonucleoprotein</keyword>
<dbReference type="GO" id="GO:0006412">
    <property type="term" value="P:translation"/>
    <property type="evidence" value="ECO:0007669"/>
    <property type="project" value="UniProtKB-UniRule"/>
</dbReference>
<dbReference type="GO" id="GO:0005840">
    <property type="term" value="C:ribosome"/>
    <property type="evidence" value="ECO:0007669"/>
    <property type="project" value="UniProtKB-KW"/>
</dbReference>
<dbReference type="SUPFAM" id="SSF57829">
    <property type="entry name" value="Zn-binding ribosomal proteins"/>
    <property type="match status" value="1"/>
</dbReference>
<comment type="similarity">
    <text evidence="1 5">Belongs to the bacterial ribosomal protein bL33 family.</text>
</comment>
<dbReference type="InterPro" id="IPR038584">
    <property type="entry name" value="Ribosomal_bL33_sf"/>
</dbReference>
<proteinExistence type="inferred from homology"/>
<dbReference type="AlphaFoldDB" id="A0A1G2MID1"/>
<evidence type="ECO:0000256" key="3">
    <source>
        <dbReference type="ARBA" id="ARBA00023274"/>
    </source>
</evidence>
<accession>A0A1G2MID1</accession>
<evidence type="ECO:0000313" key="7">
    <source>
        <dbReference type="Proteomes" id="UP000176493"/>
    </source>
</evidence>
<dbReference type="InterPro" id="IPR001705">
    <property type="entry name" value="Ribosomal_bL33"/>
</dbReference>
<dbReference type="Gene3D" id="2.20.28.120">
    <property type="entry name" value="Ribosomal protein L33"/>
    <property type="match status" value="1"/>
</dbReference>
<dbReference type="EMBL" id="MHRJ01000002">
    <property type="protein sequence ID" value="OHA23607.1"/>
    <property type="molecule type" value="Genomic_DNA"/>
</dbReference>
<reference evidence="6 7" key="1">
    <citation type="journal article" date="2016" name="Nat. Commun.">
        <title>Thousands of microbial genomes shed light on interconnected biogeochemical processes in an aquifer system.</title>
        <authorList>
            <person name="Anantharaman K."/>
            <person name="Brown C.T."/>
            <person name="Hug L.A."/>
            <person name="Sharon I."/>
            <person name="Castelle C.J."/>
            <person name="Probst A.J."/>
            <person name="Thomas B.C."/>
            <person name="Singh A."/>
            <person name="Wilkins M.J."/>
            <person name="Karaoz U."/>
            <person name="Brodie E.L."/>
            <person name="Williams K.H."/>
            <person name="Hubbard S.S."/>
            <person name="Banfield J.F."/>
        </authorList>
    </citation>
    <scope>NUCLEOTIDE SEQUENCE [LARGE SCALE GENOMIC DNA]</scope>
</reference>
<dbReference type="Proteomes" id="UP000176493">
    <property type="component" value="Unassembled WGS sequence"/>
</dbReference>
<dbReference type="Pfam" id="PF00471">
    <property type="entry name" value="Ribosomal_L33"/>
    <property type="match status" value="1"/>
</dbReference>
<gene>
    <name evidence="5" type="primary">rpmG</name>
    <name evidence="6" type="ORF">A2W52_02785</name>
</gene>
<keyword evidence="2 5" id="KW-0689">Ribosomal protein</keyword>
<sequence>MSQDRLIKLACAICKRINYWSEKNKKKVERKIELKKFCEWCMKRTVHKESKK</sequence>
<dbReference type="HAMAP" id="MF_00294">
    <property type="entry name" value="Ribosomal_bL33"/>
    <property type="match status" value="1"/>
</dbReference>
<protein>
    <recommendedName>
        <fullName evidence="4 5">Large ribosomal subunit protein bL33</fullName>
    </recommendedName>
</protein>
<dbReference type="GO" id="GO:0003735">
    <property type="term" value="F:structural constituent of ribosome"/>
    <property type="evidence" value="ECO:0007669"/>
    <property type="project" value="InterPro"/>
</dbReference>
<dbReference type="NCBIfam" id="NF001860">
    <property type="entry name" value="PRK00595.1"/>
    <property type="match status" value="1"/>
</dbReference>
<evidence type="ECO:0000256" key="2">
    <source>
        <dbReference type="ARBA" id="ARBA00022980"/>
    </source>
</evidence>
<name>A0A1G2MID1_9BACT</name>
<organism evidence="6 7">
    <name type="scientific">Candidatus Taylorbacteria bacterium RIFCSPHIGHO2_02_49_25</name>
    <dbReference type="NCBI Taxonomy" id="1802305"/>
    <lineage>
        <taxon>Bacteria</taxon>
        <taxon>Candidatus Tayloriibacteriota</taxon>
    </lineage>
</organism>
<evidence type="ECO:0000313" key="6">
    <source>
        <dbReference type="EMBL" id="OHA23607.1"/>
    </source>
</evidence>